<proteinExistence type="predicted"/>
<name>A0A1F7J6K2_9BACT</name>
<dbReference type="EMBL" id="MGAQ01000003">
    <property type="protein sequence ID" value="OGK51218.1"/>
    <property type="molecule type" value="Genomic_DNA"/>
</dbReference>
<keyword evidence="1" id="KW-1133">Transmembrane helix</keyword>
<evidence type="ECO:0008006" key="4">
    <source>
        <dbReference type="Google" id="ProtNLM"/>
    </source>
</evidence>
<dbReference type="Proteomes" id="UP000178558">
    <property type="component" value="Unassembled WGS sequence"/>
</dbReference>
<reference evidence="2 3" key="1">
    <citation type="journal article" date="2016" name="Nat. Commun.">
        <title>Thousands of microbial genomes shed light on interconnected biogeochemical processes in an aquifer system.</title>
        <authorList>
            <person name="Anantharaman K."/>
            <person name="Brown C.T."/>
            <person name="Hug L.A."/>
            <person name="Sharon I."/>
            <person name="Castelle C.J."/>
            <person name="Probst A.J."/>
            <person name="Thomas B.C."/>
            <person name="Singh A."/>
            <person name="Wilkins M.J."/>
            <person name="Karaoz U."/>
            <person name="Brodie E.L."/>
            <person name="Williams K.H."/>
            <person name="Hubbard S.S."/>
            <person name="Banfield J.F."/>
        </authorList>
    </citation>
    <scope>NUCLEOTIDE SEQUENCE [LARGE SCALE GENOMIC DNA]</scope>
</reference>
<comment type="caution">
    <text evidence="2">The sequence shown here is derived from an EMBL/GenBank/DDBJ whole genome shotgun (WGS) entry which is preliminary data.</text>
</comment>
<dbReference type="AlphaFoldDB" id="A0A1F7J6K2"/>
<keyword evidence="1" id="KW-0472">Membrane</keyword>
<protein>
    <recommendedName>
        <fullName evidence="4">Transcription factor zinc-finger domain-containing protein</fullName>
    </recommendedName>
</protein>
<organism evidence="2 3">
    <name type="scientific">Candidatus Roizmanbacteria bacterium RIFCSPLOWO2_01_FULL_40_42</name>
    <dbReference type="NCBI Taxonomy" id="1802066"/>
    <lineage>
        <taxon>Bacteria</taxon>
        <taxon>Candidatus Roizmaniibacteriota</taxon>
    </lineage>
</organism>
<sequence>MKSSSYDSQNVLHCSSCGASFFEENGINRITFDSALKLSQEKYRSFVSPKEKVCPKDFIPLTPISNSEAIPSHVILFFCNGCDGVFVYPDDLLKFKKAQGAKIDYYKSWSMPFASLKSVLIVFLIVVLSTGTFLTINTIQNRALYRSEAEDLFKSLSITRSGRYILLGFRTSLPLKSQITLLNTRTGKRIIRTISSEPKTIHQIVLTDIDKSEDMRYRISLSDESGRMVETVYKSLSQ</sequence>
<gene>
    <name evidence="2" type="ORF">A3B50_03300</name>
</gene>
<evidence type="ECO:0000313" key="2">
    <source>
        <dbReference type="EMBL" id="OGK51218.1"/>
    </source>
</evidence>
<feature type="transmembrane region" description="Helical" evidence="1">
    <location>
        <begin position="114"/>
        <end position="136"/>
    </location>
</feature>
<evidence type="ECO:0000256" key="1">
    <source>
        <dbReference type="SAM" id="Phobius"/>
    </source>
</evidence>
<accession>A0A1F7J6K2</accession>
<evidence type="ECO:0000313" key="3">
    <source>
        <dbReference type="Proteomes" id="UP000178558"/>
    </source>
</evidence>
<keyword evidence="1" id="KW-0812">Transmembrane</keyword>